<gene>
    <name evidence="2" type="ORF">DC094_07040</name>
</gene>
<keyword evidence="1" id="KW-0472">Membrane</keyword>
<dbReference type="AlphaFoldDB" id="A0A2V1GXG7"/>
<sequence>MALIDRQLLFDIRMYQGQDFPSDPVLIFGAAVFLLALIFNFRPFGSVKYMRWLWFVFGFAGFAVFLFYFSWGMQLIGVASISNSPLHRLVNKKT</sequence>
<comment type="caution">
    <text evidence="2">The sequence shown here is derived from an EMBL/GenBank/DDBJ whole genome shotgun (WGS) entry which is preliminary data.</text>
</comment>
<feature type="transmembrane region" description="Helical" evidence="1">
    <location>
        <begin position="24"/>
        <end position="41"/>
    </location>
</feature>
<proteinExistence type="predicted"/>
<evidence type="ECO:0000313" key="2">
    <source>
        <dbReference type="EMBL" id="PVZ70343.1"/>
    </source>
</evidence>
<evidence type="ECO:0000256" key="1">
    <source>
        <dbReference type="SAM" id="Phobius"/>
    </source>
</evidence>
<keyword evidence="1" id="KW-1133">Transmembrane helix</keyword>
<organism evidence="2 3">
    <name type="scientific">Pelagibaculum spongiae</name>
    <dbReference type="NCBI Taxonomy" id="2080658"/>
    <lineage>
        <taxon>Bacteria</taxon>
        <taxon>Pseudomonadati</taxon>
        <taxon>Pseudomonadota</taxon>
        <taxon>Gammaproteobacteria</taxon>
        <taxon>Oceanospirillales</taxon>
        <taxon>Pelagibaculum</taxon>
    </lineage>
</organism>
<feature type="transmembrane region" description="Helical" evidence="1">
    <location>
        <begin position="53"/>
        <end position="71"/>
    </location>
</feature>
<name>A0A2V1GXG7_9GAMM</name>
<dbReference type="Proteomes" id="UP000244906">
    <property type="component" value="Unassembled WGS sequence"/>
</dbReference>
<keyword evidence="3" id="KW-1185">Reference proteome</keyword>
<dbReference type="EMBL" id="QDDL01000002">
    <property type="protein sequence ID" value="PVZ70343.1"/>
    <property type="molecule type" value="Genomic_DNA"/>
</dbReference>
<accession>A0A2V1GXG7</accession>
<reference evidence="2 3" key="1">
    <citation type="submission" date="2018-04" db="EMBL/GenBank/DDBJ databases">
        <title>Thalassorhabdus spongiae gen. nov., sp. nov., isolated from a marine sponge in South-West Iceland.</title>
        <authorList>
            <person name="Knobloch S."/>
            <person name="Daussin A."/>
            <person name="Johannsson R."/>
            <person name="Marteinsson V.T."/>
        </authorList>
    </citation>
    <scope>NUCLEOTIDE SEQUENCE [LARGE SCALE GENOMIC DNA]</scope>
    <source>
        <strain evidence="2 3">Hp12</strain>
    </source>
</reference>
<evidence type="ECO:0000313" key="3">
    <source>
        <dbReference type="Proteomes" id="UP000244906"/>
    </source>
</evidence>
<keyword evidence="1" id="KW-0812">Transmembrane</keyword>
<protein>
    <submittedName>
        <fullName evidence="2">Uncharacterized protein</fullName>
    </submittedName>
</protein>